<dbReference type="InterPro" id="IPR013968">
    <property type="entry name" value="PKS_KR"/>
</dbReference>
<dbReference type="InterPro" id="IPR020845">
    <property type="entry name" value="AMP-binding_CS"/>
</dbReference>
<keyword evidence="3" id="KW-0597">Phosphoprotein</keyword>
<dbReference type="GO" id="GO:0070566">
    <property type="term" value="F:adenylyltransferase activity"/>
    <property type="evidence" value="ECO:0007669"/>
    <property type="project" value="TreeGrafter"/>
</dbReference>
<dbReference type="SMART" id="SM00823">
    <property type="entry name" value="PKS_PP"/>
    <property type="match status" value="1"/>
</dbReference>
<dbReference type="SUPFAM" id="SSF51735">
    <property type="entry name" value="NAD(P)-binding Rossmann-fold domains"/>
    <property type="match status" value="2"/>
</dbReference>
<organism evidence="6">
    <name type="scientific">uncultured bacterium AB_162</name>
    <dbReference type="NCBI Taxonomy" id="1630011"/>
    <lineage>
        <taxon>Bacteria</taxon>
        <taxon>environmental samples</taxon>
    </lineage>
</organism>
<dbReference type="Gene3D" id="3.30.300.30">
    <property type="match status" value="2"/>
</dbReference>
<dbReference type="GO" id="GO:0006633">
    <property type="term" value="P:fatty acid biosynthetic process"/>
    <property type="evidence" value="ECO:0007669"/>
    <property type="project" value="TreeGrafter"/>
</dbReference>
<dbReference type="InterPro" id="IPR057326">
    <property type="entry name" value="KR_dom"/>
</dbReference>
<dbReference type="PROSITE" id="PS50075">
    <property type="entry name" value="CARRIER"/>
    <property type="match status" value="1"/>
</dbReference>
<dbReference type="PANTHER" id="PTHR22754:SF32">
    <property type="entry name" value="DISCO-INTERACTING PROTEIN 2"/>
    <property type="match status" value="1"/>
</dbReference>
<reference evidence="6" key="1">
    <citation type="journal article" date="2015" name="Proc. Natl. Acad. Sci. U.S.A.">
        <title>Multiplexed metagenome mining using short DNA sequence tags facilitates targeted discovery of epoxyketone proteasome inhibitors.</title>
        <authorList>
            <person name="Owen J.G."/>
            <person name="Charlop-Powers Z."/>
            <person name="Smith A.G."/>
            <person name="Ternei M.A."/>
            <person name="Calle P.Y."/>
            <person name="Reddy B.V."/>
            <person name="Montiel D."/>
            <person name="Brady S.F."/>
        </authorList>
    </citation>
    <scope>NUCLEOTIDE SEQUENCE</scope>
</reference>
<feature type="compositionally biased region" description="Low complexity" evidence="4">
    <location>
        <begin position="139"/>
        <end position="153"/>
    </location>
</feature>
<dbReference type="Pfam" id="PF08659">
    <property type="entry name" value="KR"/>
    <property type="match status" value="1"/>
</dbReference>
<dbReference type="Pfam" id="PF00501">
    <property type="entry name" value="AMP-binding"/>
    <property type="match status" value="1"/>
</dbReference>
<dbReference type="Gene3D" id="1.10.1200.10">
    <property type="entry name" value="ACP-like"/>
    <property type="match status" value="1"/>
</dbReference>
<dbReference type="Gene3D" id="3.40.50.12780">
    <property type="entry name" value="N-terminal domain of ligase-like"/>
    <property type="match status" value="1"/>
</dbReference>
<dbReference type="PROSITE" id="PS00455">
    <property type="entry name" value="AMP_BINDING"/>
    <property type="match status" value="1"/>
</dbReference>
<name>A0A0E3JHU8_9BACT</name>
<dbReference type="InterPro" id="IPR042099">
    <property type="entry name" value="ANL_N_sf"/>
</dbReference>
<evidence type="ECO:0000256" key="3">
    <source>
        <dbReference type="ARBA" id="ARBA00022553"/>
    </source>
</evidence>
<dbReference type="EMBL" id="KP830090">
    <property type="protein sequence ID" value="AKA59400.1"/>
    <property type="molecule type" value="Genomic_DNA"/>
</dbReference>
<dbReference type="Gene3D" id="3.40.50.720">
    <property type="entry name" value="NAD(P)-binding Rossmann-like Domain"/>
    <property type="match status" value="1"/>
</dbReference>
<evidence type="ECO:0000313" key="6">
    <source>
        <dbReference type="EMBL" id="AKA59400.1"/>
    </source>
</evidence>
<feature type="domain" description="Carrier" evidence="5">
    <location>
        <begin position="1284"/>
        <end position="1359"/>
    </location>
</feature>
<dbReference type="SMART" id="SM00822">
    <property type="entry name" value="PKS_KR"/>
    <property type="match status" value="1"/>
</dbReference>
<keyword evidence="2" id="KW-0596">Phosphopantetheine</keyword>
<proteinExistence type="inferred from homology"/>
<dbReference type="Pfam" id="PF00550">
    <property type="entry name" value="PP-binding"/>
    <property type="match status" value="1"/>
</dbReference>
<protein>
    <submittedName>
        <fullName evidence="6">NRPS/PKS hybrid protein</fullName>
    </submittedName>
</protein>
<feature type="region of interest" description="Disordered" evidence="4">
    <location>
        <begin position="132"/>
        <end position="168"/>
    </location>
</feature>
<comment type="similarity">
    <text evidence="1">Belongs to the ATP-dependent AMP-binding enzyme family.</text>
</comment>
<dbReference type="InterPro" id="IPR036736">
    <property type="entry name" value="ACP-like_sf"/>
</dbReference>
<dbReference type="InterPro" id="IPR045851">
    <property type="entry name" value="AMP-bd_C_sf"/>
</dbReference>
<evidence type="ECO:0000256" key="4">
    <source>
        <dbReference type="SAM" id="MobiDB-lite"/>
    </source>
</evidence>
<accession>A0A0E3JHU8</accession>
<dbReference type="SUPFAM" id="SSF56801">
    <property type="entry name" value="Acetyl-CoA synthetase-like"/>
    <property type="match status" value="1"/>
</dbReference>
<dbReference type="InterPro" id="IPR000873">
    <property type="entry name" value="AMP-dep_synth/lig_dom"/>
</dbReference>
<evidence type="ECO:0000256" key="1">
    <source>
        <dbReference type="ARBA" id="ARBA00006432"/>
    </source>
</evidence>
<dbReference type="InterPro" id="IPR036291">
    <property type="entry name" value="NAD(P)-bd_dom_sf"/>
</dbReference>
<dbReference type="PANTHER" id="PTHR22754">
    <property type="entry name" value="DISCO-INTERACTING PROTEIN 2 DIP2 -RELATED"/>
    <property type="match status" value="1"/>
</dbReference>
<evidence type="ECO:0000256" key="2">
    <source>
        <dbReference type="ARBA" id="ARBA00022450"/>
    </source>
</evidence>
<sequence>MSAIASLGTDRAALAQALENAGAAEHVLMETARRDGRPCLLAYVVPAPGVDHGSLRSRIDGVLGRLAVDAAAVLVDCIPRGGDGSPDRAALSEVAVLDASVLERYRSAVGAQLGVAVSTRIVPAGPRRRRVHLWDVDPGSRPSASAAARPSGSDELPGPSPAGDGRAAISCGEVASPEEAHALPDALRQAASSSSGGVRTVSARGTEVFTSYAELLERGSRLAASLRARGVAAGDAAIVVAGELDRYFPALWGCILSGAVPLTVLAPPAGAGSSQILEKLFYAWRALGEPAVVVGTSAEADGLRAVADRHGARSATFVTAEDRPAARPAVDWPRPALGTTAVLQMSSGSTGDPKLIQVTHEAIHDFARTSAGVGYAPGDVSLNWLPMDHVVPLVMYHLRDVVLGCTGIHVATDRVLSDPIEWLRLLERHRVNHTWSPNFGYRLVSEALERTPVDLDLTRMKSFVNAGEQCTLPAVDGFLRATRGFGVVPEMFLLGWGMAETCTVTTWKRFSDADAVRRLHDGEPGGGGDLCAVDDCARRHVTLLSMGRPAPGSEVRIVGADGAVTREGRIGRLQIRGRRLTPGYLTAAGETDRTSFDHDGWFDTGDLAFLHRGEVVITGREKEMIVVHGANVYCHELESAVADVDGVASGLVGSCGIGRDRFGSEGLAVFFVPTTSKALEQVEIVRRVQATLLRTVGIAADYVVPLDEPSFPRTTSGKIQRGLMRRRLVDGSYDEIVKRLDLVESNGRTVPECVYELGWEAVSPVAARSGAAPRRVVVMDGLGLGDSLSRLWPEGVERVRPVVGSDGLSRNPAGELVIDPSDPGGWSLMLDSALDATGDNVLVYLPTYGSGAPGEALDPGCSHFLALCRALASRAHADTRLVVASRAARRAEPVAEDPGMAPVAAFLMAVSAEVPGLDGCLVDLEGGSLDSDVQALFEICNGEWPGPELAWHDGAPHVRLLRSVVLETADAEPPFCDGGFYLVSGGLGGVGSELLAELQERWDLDLLVIGRTPLSAAEGESSRRRALEKLTAGSAGGTVEYRVADVAERDQVEALVADAERRLGRSIDGALHLAGEYDGRLLADEPAGVDIEHAAAFRSKAAGARVLGEVCAARPGSVFVAFTSAFGHVATLGGAFYAAANRYVDAYAAHLRQVRGISAYSLSWGMWRGTGMAAGGDSEAWLERRGMIGLAPEEARHLALAALHGPPGHLIVGFDGATSLAPARIASRRSTNLETVSLEVPQVVRSSGWSPPPLEDDFGRVVPVALAELQDDRASRGDDRLATGEAADRLREVISTAVGEVTGTPLDEDRPFYDAGLDSLTILRIHNRIEERLGIEFERSALFEHPSVRSLAGFLTTQEPDLR</sequence>
<dbReference type="SMART" id="SM01294">
    <property type="entry name" value="PKS_PP_betabranch"/>
    <property type="match status" value="1"/>
</dbReference>
<dbReference type="GO" id="GO:0031177">
    <property type="term" value="F:phosphopantetheine binding"/>
    <property type="evidence" value="ECO:0007669"/>
    <property type="project" value="InterPro"/>
</dbReference>
<evidence type="ECO:0000259" key="5">
    <source>
        <dbReference type="PROSITE" id="PS50075"/>
    </source>
</evidence>
<dbReference type="SUPFAM" id="SSF47336">
    <property type="entry name" value="ACP-like"/>
    <property type="match status" value="1"/>
</dbReference>
<dbReference type="InterPro" id="IPR009081">
    <property type="entry name" value="PP-bd_ACP"/>
</dbReference>
<dbReference type="GO" id="GO:0005886">
    <property type="term" value="C:plasma membrane"/>
    <property type="evidence" value="ECO:0007669"/>
    <property type="project" value="TreeGrafter"/>
</dbReference>
<dbReference type="InterPro" id="IPR020806">
    <property type="entry name" value="PKS_PP-bd"/>
</dbReference>